<dbReference type="AlphaFoldDB" id="A0A0U1HRV8"/>
<dbReference type="PANTHER" id="PTHR30118:SF15">
    <property type="entry name" value="TRANSCRIPTIONAL REGULATORY PROTEIN"/>
    <property type="match status" value="1"/>
</dbReference>
<dbReference type="GO" id="GO:0003700">
    <property type="term" value="F:DNA-binding transcription factor activity"/>
    <property type="evidence" value="ECO:0007669"/>
    <property type="project" value="InterPro"/>
</dbReference>
<evidence type="ECO:0000256" key="3">
    <source>
        <dbReference type="ARBA" id="ARBA00023125"/>
    </source>
</evidence>
<dbReference type="EMBL" id="CTKE01000006">
    <property type="protein sequence ID" value="CQI89453.1"/>
    <property type="molecule type" value="Genomic_DNA"/>
</dbReference>
<dbReference type="Pfam" id="PF03466">
    <property type="entry name" value="LysR_substrate"/>
    <property type="match status" value="1"/>
</dbReference>
<dbReference type="RefSeq" id="WP_073991246.1">
    <property type="nucleotide sequence ID" value="NZ_CTKE01000006.1"/>
</dbReference>
<dbReference type="Pfam" id="PF00126">
    <property type="entry name" value="HTH_1"/>
    <property type="match status" value="1"/>
</dbReference>
<keyword evidence="2" id="KW-0805">Transcription regulation</keyword>
<evidence type="ECO:0000256" key="4">
    <source>
        <dbReference type="ARBA" id="ARBA00023163"/>
    </source>
</evidence>
<dbReference type="Proteomes" id="UP000042054">
    <property type="component" value="Unassembled WGS sequence"/>
</dbReference>
<feature type="region of interest" description="Disordered" evidence="5">
    <location>
        <begin position="311"/>
        <end position="333"/>
    </location>
</feature>
<dbReference type="PANTHER" id="PTHR30118">
    <property type="entry name" value="HTH-TYPE TRANSCRIPTIONAL REGULATOR LEUO-RELATED"/>
    <property type="match status" value="1"/>
</dbReference>
<dbReference type="PRINTS" id="PR00039">
    <property type="entry name" value="HTHLYSR"/>
</dbReference>
<dbReference type="CDD" id="cd08464">
    <property type="entry name" value="PBP2_DntR_like_2"/>
    <property type="match status" value="1"/>
</dbReference>
<evidence type="ECO:0000256" key="5">
    <source>
        <dbReference type="SAM" id="MobiDB-lite"/>
    </source>
</evidence>
<dbReference type="InterPro" id="IPR005119">
    <property type="entry name" value="LysR_subst-bd"/>
</dbReference>
<evidence type="ECO:0000313" key="8">
    <source>
        <dbReference type="Proteomes" id="UP000042054"/>
    </source>
</evidence>
<gene>
    <name evidence="7" type="primary">leuO_1</name>
    <name evidence="7" type="ORF">ERS008555_01605</name>
</gene>
<name>A0A0U1HRV8_YERRO</name>
<dbReference type="InterPro" id="IPR036390">
    <property type="entry name" value="WH_DNA-bd_sf"/>
</dbReference>
<dbReference type="Gene3D" id="3.40.190.10">
    <property type="entry name" value="Periplasmic binding protein-like II"/>
    <property type="match status" value="2"/>
</dbReference>
<protein>
    <submittedName>
        <fullName evidence="7">Leucine transcriptional activator</fullName>
    </submittedName>
</protein>
<evidence type="ECO:0000259" key="6">
    <source>
        <dbReference type="PROSITE" id="PS50931"/>
    </source>
</evidence>
<dbReference type="PROSITE" id="PS50931">
    <property type="entry name" value="HTH_LYSR"/>
    <property type="match status" value="1"/>
</dbReference>
<accession>A0A0U1HRV8</accession>
<evidence type="ECO:0000256" key="1">
    <source>
        <dbReference type="ARBA" id="ARBA00009437"/>
    </source>
</evidence>
<feature type="domain" description="HTH lysR-type" evidence="6">
    <location>
        <begin position="12"/>
        <end position="69"/>
    </location>
</feature>
<keyword evidence="3" id="KW-0238">DNA-binding</keyword>
<reference evidence="7 8" key="1">
    <citation type="submission" date="2015-03" db="EMBL/GenBank/DDBJ databases">
        <authorList>
            <person name="Murphy D."/>
        </authorList>
    </citation>
    <scope>NUCLEOTIDE SEQUENCE [LARGE SCALE GENOMIC DNA]</scope>
    <source>
        <strain evidence="7 8">68/02</strain>
    </source>
</reference>
<evidence type="ECO:0000256" key="2">
    <source>
        <dbReference type="ARBA" id="ARBA00023015"/>
    </source>
</evidence>
<keyword evidence="4" id="KW-0804">Transcription</keyword>
<organism evidence="7 8">
    <name type="scientific">Yersinia rohdei</name>
    <dbReference type="NCBI Taxonomy" id="29485"/>
    <lineage>
        <taxon>Bacteria</taxon>
        <taxon>Pseudomonadati</taxon>
        <taxon>Pseudomonadota</taxon>
        <taxon>Gammaproteobacteria</taxon>
        <taxon>Enterobacterales</taxon>
        <taxon>Yersiniaceae</taxon>
        <taxon>Yersinia</taxon>
    </lineage>
</organism>
<evidence type="ECO:0000313" key="7">
    <source>
        <dbReference type="EMBL" id="CQI89453.1"/>
    </source>
</evidence>
<dbReference type="Gene3D" id="1.10.10.10">
    <property type="entry name" value="Winged helix-like DNA-binding domain superfamily/Winged helix DNA-binding domain"/>
    <property type="match status" value="1"/>
</dbReference>
<dbReference type="STRING" id="29485.CH64_2971"/>
<dbReference type="InterPro" id="IPR000847">
    <property type="entry name" value="LysR_HTH_N"/>
</dbReference>
<sequence>MNNIRENDFSRIDLNLLTVLLVLHREGSVTRAAERLHLGQPAVSGALARLRIMFNDPLFVRSAKGMAPTPRAETLVASLLPMMEQMKQVLFQPPTFNPATDAHTFRLGMSDWVERWLMPGSLATLAREAPGIQLQMMASDPFLDEELVQLDKVDVAISVGQGIPAGVIREPVVRMGFCTLWHPLQLALTSPLSLEEYIAHDHLLVSYRGASHSQIDEQLARKNLTRRVRYVTPHFSSLPLMLKQIPALTTVPAGLASGWVEHYGLSRSAVPVSAPAFTLSLMWNTRRSHDLALLWLLEKLRGEMRKTDADETAASADWISDRDQPTWQEREDF</sequence>
<dbReference type="GO" id="GO:0003677">
    <property type="term" value="F:DNA binding"/>
    <property type="evidence" value="ECO:0007669"/>
    <property type="project" value="UniProtKB-KW"/>
</dbReference>
<feature type="compositionally biased region" description="Basic and acidic residues" evidence="5">
    <location>
        <begin position="319"/>
        <end position="333"/>
    </location>
</feature>
<dbReference type="SUPFAM" id="SSF46785">
    <property type="entry name" value="Winged helix' DNA-binding domain"/>
    <property type="match status" value="1"/>
</dbReference>
<comment type="similarity">
    <text evidence="1">Belongs to the LysR transcriptional regulatory family.</text>
</comment>
<dbReference type="SUPFAM" id="SSF53850">
    <property type="entry name" value="Periplasmic binding protein-like II"/>
    <property type="match status" value="1"/>
</dbReference>
<dbReference type="InterPro" id="IPR036388">
    <property type="entry name" value="WH-like_DNA-bd_sf"/>
</dbReference>
<proteinExistence type="inferred from homology"/>
<dbReference type="InterPro" id="IPR050389">
    <property type="entry name" value="LysR-type_TF"/>
</dbReference>